<dbReference type="InterPro" id="IPR051458">
    <property type="entry name" value="Cyt/Met_Dipeptidase"/>
</dbReference>
<keyword evidence="1" id="KW-0645">Protease</keyword>
<dbReference type="STRING" id="426703.SAMN04488100_10326"/>
<dbReference type="Proteomes" id="UP000198548">
    <property type="component" value="Unassembled WGS sequence"/>
</dbReference>
<accession>A0A1H7QZI2</accession>
<organism evidence="6 7">
    <name type="scientific">Alkalibacterium putridalgicola</name>
    <dbReference type="NCBI Taxonomy" id="426703"/>
    <lineage>
        <taxon>Bacteria</taxon>
        <taxon>Bacillati</taxon>
        <taxon>Bacillota</taxon>
        <taxon>Bacilli</taxon>
        <taxon>Lactobacillales</taxon>
        <taxon>Carnobacteriaceae</taxon>
        <taxon>Alkalibacterium</taxon>
    </lineage>
</organism>
<evidence type="ECO:0000313" key="8">
    <source>
        <dbReference type="Proteomes" id="UP000321425"/>
    </source>
</evidence>
<evidence type="ECO:0000313" key="6">
    <source>
        <dbReference type="EMBL" id="SEL52707.1"/>
    </source>
</evidence>
<dbReference type="NCBIfam" id="NF005034">
    <property type="entry name" value="PRK06446.1"/>
    <property type="match status" value="1"/>
</dbReference>
<evidence type="ECO:0000256" key="1">
    <source>
        <dbReference type="ARBA" id="ARBA00022670"/>
    </source>
</evidence>
<dbReference type="InterPro" id="IPR011650">
    <property type="entry name" value="Peptidase_M20_dimer"/>
</dbReference>
<evidence type="ECO:0000256" key="3">
    <source>
        <dbReference type="ARBA" id="ARBA00022801"/>
    </source>
</evidence>
<keyword evidence="8" id="KW-1185">Reference proteome</keyword>
<keyword evidence="2" id="KW-0479">Metal-binding</keyword>
<dbReference type="Gene3D" id="3.40.630.10">
    <property type="entry name" value="Zn peptidases"/>
    <property type="match status" value="1"/>
</dbReference>
<dbReference type="InterPro" id="IPR002933">
    <property type="entry name" value="Peptidase_M20"/>
</dbReference>
<evidence type="ECO:0000313" key="5">
    <source>
        <dbReference type="EMBL" id="GEK88991.1"/>
    </source>
</evidence>
<reference evidence="6 7" key="1">
    <citation type="submission" date="2016-10" db="EMBL/GenBank/DDBJ databases">
        <authorList>
            <person name="de Groot N.N."/>
        </authorList>
    </citation>
    <scope>NUCLEOTIDE SEQUENCE [LARGE SCALE GENOMIC DNA]</scope>
    <source>
        <strain evidence="6 7">DSM 19182</strain>
    </source>
</reference>
<evidence type="ECO:0000256" key="2">
    <source>
        <dbReference type="ARBA" id="ARBA00022723"/>
    </source>
</evidence>
<dbReference type="EMBL" id="FOBL01000003">
    <property type="protein sequence ID" value="SEL52707.1"/>
    <property type="molecule type" value="Genomic_DNA"/>
</dbReference>
<dbReference type="Pfam" id="PF01546">
    <property type="entry name" value="Peptidase_M20"/>
    <property type="match status" value="1"/>
</dbReference>
<feature type="domain" description="Peptidase M20 dimerisation" evidence="4">
    <location>
        <begin position="198"/>
        <end position="356"/>
    </location>
</feature>
<keyword evidence="3" id="KW-0378">Hydrolase</keyword>
<sequence>MPMTTTTTDEAVKAIIKDRNEEFFDYLRFASVSTQNRNILPTVEYVKQMIEKTGGETQVLDDCGGNPVVYGYFPAGKKGNADKTVLFYNHYDVQPEDPLDEWKSEPFEPTVRDGILYCRGVSDNKANFVVRLYAIQALMDSEAGLPCNVKFLVEGEEENGSPNLGKYIKKYADLFTSDGCIWEFGGKDEEENFVIQTGVKGMAYFDLIVESAVVDIHSSLGAVIDNAAWRLTHALASLRDKDNHVLVDGFYDNIEHPSDYAREVVAEGKVNSKEMTRIYGLKHPFITKDLDWSTEEALAFYPTMTISGLLSGYTEEGTKTVLPRKASAKLDCRLVPGQDPKNIERVLRRHLDKEGFQDVELILLKGLKAFRSDLESPFVQTVKTAAEKVYGGPSKVVLSPTNPGSGPMAYFGEYLNVPVASSGCGYAESKAHGPNESVRLKDFEEGVLHMVQFLKDFQYA</sequence>
<dbReference type="GO" id="GO:0005829">
    <property type="term" value="C:cytosol"/>
    <property type="evidence" value="ECO:0007669"/>
    <property type="project" value="TreeGrafter"/>
</dbReference>
<gene>
    <name evidence="5" type="ORF">APU01nite_10300</name>
    <name evidence="6" type="ORF">SAMN04488100_10326</name>
</gene>
<dbReference type="GO" id="GO:0006508">
    <property type="term" value="P:proteolysis"/>
    <property type="evidence" value="ECO:0007669"/>
    <property type="project" value="UniProtKB-KW"/>
</dbReference>
<dbReference type="Proteomes" id="UP000321425">
    <property type="component" value="Unassembled WGS sequence"/>
</dbReference>
<proteinExistence type="predicted"/>
<protein>
    <submittedName>
        <fullName evidence="5 6">Acetylornithine deacetylase</fullName>
    </submittedName>
</protein>
<dbReference type="GO" id="GO:0009089">
    <property type="term" value="P:lysine biosynthetic process via diaminopimelate"/>
    <property type="evidence" value="ECO:0007669"/>
    <property type="project" value="TreeGrafter"/>
</dbReference>
<name>A0A1H7QZI2_9LACT</name>
<reference evidence="5 8" key="2">
    <citation type="submission" date="2019-07" db="EMBL/GenBank/DDBJ databases">
        <title>Whole genome shotgun sequence of Alkalibacterium putridalgicola NBRC 103243.</title>
        <authorList>
            <person name="Hosoyama A."/>
            <person name="Uohara A."/>
            <person name="Ohji S."/>
            <person name="Ichikawa N."/>
        </authorList>
    </citation>
    <scope>NUCLEOTIDE SEQUENCE [LARGE SCALE GENOMIC DNA]</scope>
    <source>
        <strain evidence="5 8">NBRC 103243</strain>
    </source>
</reference>
<dbReference type="AlphaFoldDB" id="A0A1H7QZI2"/>
<dbReference type="PANTHER" id="PTHR43270">
    <property type="entry name" value="BETA-ALA-HIS DIPEPTIDASE"/>
    <property type="match status" value="1"/>
</dbReference>
<dbReference type="PANTHER" id="PTHR43270:SF8">
    <property type="entry name" value="DI- AND TRIPEPTIDASE DUG2-RELATED"/>
    <property type="match status" value="1"/>
</dbReference>
<dbReference type="Pfam" id="PF07687">
    <property type="entry name" value="M20_dimer"/>
    <property type="match status" value="1"/>
</dbReference>
<dbReference type="GO" id="GO:0046872">
    <property type="term" value="F:metal ion binding"/>
    <property type="evidence" value="ECO:0007669"/>
    <property type="project" value="UniProtKB-KW"/>
</dbReference>
<evidence type="ECO:0000313" key="7">
    <source>
        <dbReference type="Proteomes" id="UP000198548"/>
    </source>
</evidence>
<dbReference type="GO" id="GO:0009014">
    <property type="term" value="F:succinyl-diaminopimelate desuccinylase activity"/>
    <property type="evidence" value="ECO:0007669"/>
    <property type="project" value="TreeGrafter"/>
</dbReference>
<dbReference type="EMBL" id="BJUX01000009">
    <property type="protein sequence ID" value="GEK88991.1"/>
    <property type="molecule type" value="Genomic_DNA"/>
</dbReference>
<dbReference type="GO" id="GO:0008233">
    <property type="term" value="F:peptidase activity"/>
    <property type="evidence" value="ECO:0007669"/>
    <property type="project" value="UniProtKB-KW"/>
</dbReference>
<evidence type="ECO:0000259" key="4">
    <source>
        <dbReference type="Pfam" id="PF07687"/>
    </source>
</evidence>
<dbReference type="SUPFAM" id="SSF53187">
    <property type="entry name" value="Zn-dependent exopeptidases"/>
    <property type="match status" value="1"/>
</dbReference>
<dbReference type="Gene3D" id="3.30.70.360">
    <property type="match status" value="1"/>
</dbReference>